<dbReference type="PANTHER" id="PTHR34361:SF2">
    <property type="entry name" value="OS08G0157800 PROTEIN"/>
    <property type="match status" value="1"/>
</dbReference>
<feature type="compositionally biased region" description="Polar residues" evidence="1">
    <location>
        <begin position="917"/>
        <end position="929"/>
    </location>
</feature>
<dbReference type="PANTHER" id="PTHR34361">
    <property type="entry name" value="OS08G0157800 PROTEIN"/>
    <property type="match status" value="1"/>
</dbReference>
<reference evidence="2" key="1">
    <citation type="submission" date="2024-03" db="EMBL/GenBank/DDBJ databases">
        <title>WGS assembly of Saponaria officinalis var. Norfolk2.</title>
        <authorList>
            <person name="Jenkins J."/>
            <person name="Shu S."/>
            <person name="Grimwood J."/>
            <person name="Barry K."/>
            <person name="Goodstein D."/>
            <person name="Schmutz J."/>
            <person name="Leebens-Mack J."/>
            <person name="Osbourn A."/>
        </authorList>
    </citation>
    <scope>NUCLEOTIDE SEQUENCE [LARGE SCALE GENOMIC DNA]</scope>
    <source>
        <strain evidence="2">JIC</strain>
    </source>
</reference>
<keyword evidence="3" id="KW-1185">Reference proteome</keyword>
<dbReference type="Proteomes" id="UP001443914">
    <property type="component" value="Unassembled WGS sequence"/>
</dbReference>
<evidence type="ECO:0000313" key="3">
    <source>
        <dbReference type="Proteomes" id="UP001443914"/>
    </source>
</evidence>
<comment type="caution">
    <text evidence="2">The sequence shown here is derived from an EMBL/GenBank/DDBJ whole genome shotgun (WGS) entry which is preliminary data.</text>
</comment>
<evidence type="ECO:0000256" key="1">
    <source>
        <dbReference type="SAM" id="MobiDB-lite"/>
    </source>
</evidence>
<feature type="compositionally biased region" description="Polar residues" evidence="1">
    <location>
        <begin position="967"/>
        <end position="986"/>
    </location>
</feature>
<gene>
    <name evidence="2" type="ORF">RND81_12G144200</name>
</gene>
<feature type="region of interest" description="Disordered" evidence="1">
    <location>
        <begin position="967"/>
        <end position="1032"/>
    </location>
</feature>
<feature type="compositionally biased region" description="Basic and acidic residues" evidence="1">
    <location>
        <begin position="1004"/>
        <end position="1026"/>
    </location>
</feature>
<accession>A0AAW1HAG3</accession>
<feature type="region of interest" description="Disordered" evidence="1">
    <location>
        <begin position="917"/>
        <end position="940"/>
    </location>
</feature>
<sequence length="1231" mass="133312">MMTSSGLGPYRVGGLGSLSSSSNLSPLAAPFRVDKSPHKQNSTNTSVSYPDMPMYGPYFDPGGQLWNHSSSSATGSNFAETESMRIDATCSSSPAVYEYSVSQPSNAVAGVYHSASGSAAAYDPFSYAPFPDPMSTASNEGVKSYYPPYVCPLPQKDGCLSAGVSSGHGFDLFSNSSNTHLGSCGLNASDHLQGRPGDENNKLHWGGSFWSGVNGHEKWLENSQGFGSKESNQSDILSSKSRFSVDGINKSQPSIVVHTHSFGDESSSNNIPDGGNRSNVKQDGCFNIFGGAYGLGSLGINQQDSQSLSGCLRLPTSVSSLTPKESSHRQDQIVQSVANFRGSQKENGLSCGDNFSQNDFYVFGCTSTTSTYPITKTELPYGESSSFPEGTFSAIEPTPKVSIGANENSFSARYDSYLIEPHMPLGIKRHSKVVIRRPISSSKMPSSSFRQIRESLDNRIVGKVVSNEDHISPKMPHQLNLDGLGMEVNDEQAAYSVEKLSGGSDVNNPAEDSPCWKGASINRFSTIAGTNAMDSDVFAKKMDEWESLNTQVSQVKSCLQDTSKCRDLSSEKAQEGNLSEKPFVPEFTSKDNKERYNDIQQPFCFDLNAGASLQFGDEGFVSTKECHILNEPETVLLPGITLGAKQISRGKEIPSPRPMFVAAASEGSGKFQPVKANNSFEVPSSSENDDAISLPGDTAGLKHCQETGKISDTNVDVNMLLKAMTNLSEILRSYCFSKRTSVPEQHSVTIKRVIANLNSSMLMMAGDTSSTMPSSEVNSFKNDITDAQKVTGAASEALAAAIKLGDTAEGLLDSVSCKDGGNTDGDGDITELQGLKQILHESFPVEEDMDQQKLLYKNLWLDAEASLCAMTAKARFLRVKAEMERPHDGAKDSEIPSSFKNYGNVLTVEQTTFCKDPSVPSNGQKTCAISGSDRSEEPEVNKCHIPNAEVVTMNPVESEVQNCSLSLRASKQGNTGNVSDGSGSTNRDNDAEASVMARYRILKSRIESSEDPSQENKESTEGHKDPQVFGDAMGIDNPILANYQILKCRVSQESLNNERDLSLGEDNYLPDRESSSPVYQILESAADHSDSLYEVSDSQNSQMLSNSVGVSEVGEASVMTRFRILQSRMNQSDTVDRGQLPASPVKVLEDGTDELGLFLGRALGPYPEFTEDDDEDEDIIQLGVPVHGQVYLNPYCNSNKLNSEILESWFDNKCSSSDWEHVSKEDLRKPN</sequence>
<proteinExistence type="predicted"/>
<protein>
    <submittedName>
        <fullName evidence="2">Uncharacterized protein</fullName>
    </submittedName>
</protein>
<dbReference type="EMBL" id="JBDFQZ010000012">
    <property type="protein sequence ID" value="KAK9673072.1"/>
    <property type="molecule type" value="Genomic_DNA"/>
</dbReference>
<organism evidence="2 3">
    <name type="scientific">Saponaria officinalis</name>
    <name type="common">Common soapwort</name>
    <name type="synonym">Lychnis saponaria</name>
    <dbReference type="NCBI Taxonomy" id="3572"/>
    <lineage>
        <taxon>Eukaryota</taxon>
        <taxon>Viridiplantae</taxon>
        <taxon>Streptophyta</taxon>
        <taxon>Embryophyta</taxon>
        <taxon>Tracheophyta</taxon>
        <taxon>Spermatophyta</taxon>
        <taxon>Magnoliopsida</taxon>
        <taxon>eudicotyledons</taxon>
        <taxon>Gunneridae</taxon>
        <taxon>Pentapetalae</taxon>
        <taxon>Caryophyllales</taxon>
        <taxon>Caryophyllaceae</taxon>
        <taxon>Caryophylleae</taxon>
        <taxon>Saponaria</taxon>
    </lineage>
</organism>
<dbReference type="AlphaFoldDB" id="A0AAW1HAG3"/>
<name>A0AAW1HAG3_SAPOF</name>
<evidence type="ECO:0000313" key="2">
    <source>
        <dbReference type="EMBL" id="KAK9673072.1"/>
    </source>
</evidence>